<evidence type="ECO:0000256" key="10">
    <source>
        <dbReference type="ARBA" id="ARBA00042072"/>
    </source>
</evidence>
<evidence type="ECO:0000256" key="4">
    <source>
        <dbReference type="ARBA" id="ARBA00022553"/>
    </source>
</evidence>
<dbReference type="CDD" id="cd00211">
    <property type="entry name" value="PTS_IIA_fru"/>
    <property type="match status" value="1"/>
</dbReference>
<evidence type="ECO:0000259" key="13">
    <source>
        <dbReference type="PROSITE" id="PS51372"/>
    </source>
</evidence>
<keyword evidence="6" id="KW-0598">Phosphotransferase system</keyword>
<dbReference type="SUPFAM" id="SSF55804">
    <property type="entry name" value="Phoshotransferase/anion transport protein"/>
    <property type="match status" value="1"/>
</dbReference>
<dbReference type="EMBL" id="LJJC01000004">
    <property type="protein sequence ID" value="KQL52848.1"/>
    <property type="molecule type" value="Genomic_DNA"/>
</dbReference>
<comment type="function">
    <text evidence="8">The phosphoenolpyruvate-dependent sugar phosphotransferase system (sugar PTS), a major carbohydrate active transport system, catalyzes the phosphorylation of incoming sugar substrates concomitantly with their translocation across the cell membrane. The enzyme II UlaABC PTS system is involved in ascorbate transport.</text>
</comment>
<evidence type="ECO:0000256" key="8">
    <source>
        <dbReference type="ARBA" id="ARBA00037387"/>
    </source>
</evidence>
<dbReference type="PROSITE" id="PS00372">
    <property type="entry name" value="PTS_EIIA_TYPE_2_HIS"/>
    <property type="match status" value="1"/>
</dbReference>
<dbReference type="PANTHER" id="PTHR36203:SF1">
    <property type="entry name" value="ASCORBATE-SPECIFIC PTS SYSTEM EIIA COMPONENT"/>
    <property type="match status" value="1"/>
</dbReference>
<dbReference type="InterPro" id="IPR051351">
    <property type="entry name" value="Ascorbate-PTS_EIIA_comp"/>
</dbReference>
<evidence type="ECO:0000256" key="9">
    <source>
        <dbReference type="ARBA" id="ARBA00041175"/>
    </source>
</evidence>
<dbReference type="GO" id="GO:0005737">
    <property type="term" value="C:cytoplasm"/>
    <property type="evidence" value="ECO:0007669"/>
    <property type="project" value="UniProtKB-SubCell"/>
</dbReference>
<dbReference type="InterPro" id="IPR036634">
    <property type="entry name" value="PRD_sf"/>
</dbReference>
<feature type="domain" description="PTS EIIA type-2" evidence="11">
    <location>
        <begin position="533"/>
        <end position="676"/>
    </location>
</feature>
<dbReference type="STRING" id="157838.AN964_04495"/>
<dbReference type="InterPro" id="IPR002178">
    <property type="entry name" value="PTS_EIIA_type-2_dom"/>
</dbReference>
<dbReference type="Gene3D" id="1.10.1790.10">
    <property type="entry name" value="PRD domain"/>
    <property type="match status" value="1"/>
</dbReference>
<dbReference type="PROSITE" id="PS51094">
    <property type="entry name" value="PTS_EIIA_TYPE_2"/>
    <property type="match status" value="1"/>
</dbReference>
<comment type="subcellular location">
    <subcellularLocation>
        <location evidence="1">Cytoplasm</location>
    </subcellularLocation>
</comment>
<evidence type="ECO:0000313" key="15">
    <source>
        <dbReference type="Proteomes" id="UP000051888"/>
    </source>
</evidence>
<dbReference type="InterPro" id="IPR011608">
    <property type="entry name" value="PRD"/>
</dbReference>
<dbReference type="PROSITE" id="PS51099">
    <property type="entry name" value="PTS_EIIB_TYPE_2"/>
    <property type="match status" value="1"/>
</dbReference>
<dbReference type="Proteomes" id="UP000051888">
    <property type="component" value="Unassembled WGS sequence"/>
</dbReference>
<dbReference type="GO" id="GO:0008982">
    <property type="term" value="F:protein-N(PI)-phosphohistidine-sugar phosphotransferase activity"/>
    <property type="evidence" value="ECO:0007669"/>
    <property type="project" value="InterPro"/>
</dbReference>
<dbReference type="Gene3D" id="3.40.930.10">
    <property type="entry name" value="Mannitol-specific EII, Chain A"/>
    <property type="match status" value="1"/>
</dbReference>
<sequence length="679" mass="78964">MFDHRSIQLLDQMIQYRRTAIPELMRKLKLSPRQFHYDLEKLNDGLIDIKLPPIKLVDNHFKVDDSLIERWQKGNLPIKKNQLFFQETERVYLIYLYTFIRSEPVSNMHYQSLLQVSRNTALTDVKKVREFCQSMNVELLYNRTNGYHLKGTEEDKRRIASLCLGSILQLPLGRLGIEHIMANWKKDLEIEGIRRKMETLAKQFSVQFVNDRIEELCYLLAFIKERHQRQAIDYPEEKRTLVIKQPLYEMGTQLAYDLFGETIQGESLYITIQLLSAVQGSSKEIQDPLLIKIADEIIEHFERITLITINEKAKLRDSLYAHLVPAYFRIQFGIPIANPLIDKIKEEHKELFSFVKKALFPLEQSTQKMISDEEVGYFTLHFGGQFAERKKEPRQYRALIVCPNGISSSLMMRSQLQQIFPEISFSNPTSLEQAKEMDPDSYDMIFSTVYLASPKPLYLMQPLLSTVEKNFLIQAVATDFSSLDYRTVSVEELMEIIHRYADVKEEKKLYEAISTKLWIKKSTERRYAPMLSEILTKDMIQFTDEPLDWKTAIRMAAEPLQKTQKIQNTYIDAMIKKVTDIGAYIYLGKGIAIPHARPEEGVNQLGMSFLRTKTPVLLLDDQERPTDIFICLAAIDNHTHLKALSQLTKFLSNDDSLQALKEVATAEELIHLIKKGEEE</sequence>
<dbReference type="GO" id="GO:0009401">
    <property type="term" value="P:phosphoenolpyruvate-dependent sugar phosphotransferase system"/>
    <property type="evidence" value="ECO:0007669"/>
    <property type="project" value="UniProtKB-KW"/>
</dbReference>
<proteinExistence type="predicted"/>
<evidence type="ECO:0000259" key="12">
    <source>
        <dbReference type="PROSITE" id="PS51099"/>
    </source>
</evidence>
<dbReference type="InterPro" id="IPR016152">
    <property type="entry name" value="PTrfase/Anion_transptr"/>
</dbReference>
<evidence type="ECO:0000256" key="3">
    <source>
        <dbReference type="ARBA" id="ARBA00022490"/>
    </source>
</evidence>
<keyword evidence="5" id="KW-0808">Transferase</keyword>
<evidence type="ECO:0000256" key="5">
    <source>
        <dbReference type="ARBA" id="ARBA00022679"/>
    </source>
</evidence>
<keyword evidence="15" id="KW-1185">Reference proteome</keyword>
<name>A0A0Q3TFH5_9BACI</name>
<dbReference type="OrthoDB" id="369398at2"/>
<dbReference type="Pfam" id="PF00874">
    <property type="entry name" value="PRD"/>
    <property type="match status" value="1"/>
</dbReference>
<dbReference type="SUPFAM" id="SSF63520">
    <property type="entry name" value="PTS-regulatory domain, PRD"/>
    <property type="match status" value="1"/>
</dbReference>
<evidence type="ECO:0000259" key="11">
    <source>
        <dbReference type="PROSITE" id="PS51094"/>
    </source>
</evidence>
<keyword evidence="2" id="KW-0813">Transport</keyword>
<evidence type="ECO:0000256" key="1">
    <source>
        <dbReference type="ARBA" id="ARBA00004496"/>
    </source>
</evidence>
<dbReference type="InterPro" id="IPR036095">
    <property type="entry name" value="PTS_EIIB-like_sf"/>
</dbReference>
<keyword evidence="7" id="KW-0418">Kinase</keyword>
<dbReference type="InterPro" id="IPR013011">
    <property type="entry name" value="PTS_EIIB_2"/>
</dbReference>
<protein>
    <recommendedName>
        <fullName evidence="9">Ascorbate-specific PTS system EIIA component</fullName>
    </recommendedName>
    <alternativeName>
        <fullName evidence="10">Ascorbate-specific phosphotransferase enzyme IIA component</fullName>
    </alternativeName>
</protein>
<gene>
    <name evidence="14" type="ORF">AN964_04495</name>
</gene>
<keyword evidence="3" id="KW-0963">Cytoplasm</keyword>
<evidence type="ECO:0000313" key="14">
    <source>
        <dbReference type="EMBL" id="KQL52848.1"/>
    </source>
</evidence>
<dbReference type="GO" id="GO:0016301">
    <property type="term" value="F:kinase activity"/>
    <property type="evidence" value="ECO:0007669"/>
    <property type="project" value="UniProtKB-KW"/>
</dbReference>
<dbReference type="Gene3D" id="3.40.50.2300">
    <property type="match status" value="1"/>
</dbReference>
<dbReference type="GO" id="GO:0006355">
    <property type="term" value="P:regulation of DNA-templated transcription"/>
    <property type="evidence" value="ECO:0007669"/>
    <property type="project" value="InterPro"/>
</dbReference>
<dbReference type="PATRIC" id="fig|157838.3.peg.997"/>
<dbReference type="PANTHER" id="PTHR36203">
    <property type="entry name" value="ASCORBATE-SPECIFIC PTS SYSTEM EIIA COMPONENT"/>
    <property type="match status" value="1"/>
</dbReference>
<dbReference type="PROSITE" id="PS51372">
    <property type="entry name" value="PRD_2"/>
    <property type="match status" value="1"/>
</dbReference>
<keyword evidence="4" id="KW-0597">Phosphoprotein</keyword>
<evidence type="ECO:0000256" key="2">
    <source>
        <dbReference type="ARBA" id="ARBA00022448"/>
    </source>
</evidence>
<evidence type="ECO:0000256" key="7">
    <source>
        <dbReference type="ARBA" id="ARBA00022777"/>
    </source>
</evidence>
<organism evidence="14 15">
    <name type="scientific">Heyndrickxia shackletonii</name>
    <dbReference type="NCBI Taxonomy" id="157838"/>
    <lineage>
        <taxon>Bacteria</taxon>
        <taxon>Bacillati</taxon>
        <taxon>Bacillota</taxon>
        <taxon>Bacilli</taxon>
        <taxon>Bacillales</taxon>
        <taxon>Bacillaceae</taxon>
        <taxon>Heyndrickxia</taxon>
    </lineage>
</organism>
<dbReference type="CDD" id="cd05568">
    <property type="entry name" value="PTS_IIB_bgl_like"/>
    <property type="match status" value="1"/>
</dbReference>
<dbReference type="SUPFAM" id="SSF52794">
    <property type="entry name" value="PTS system IIB component-like"/>
    <property type="match status" value="1"/>
</dbReference>
<comment type="caution">
    <text evidence="14">The sequence shown here is derived from an EMBL/GenBank/DDBJ whole genome shotgun (WGS) entry which is preliminary data.</text>
</comment>
<evidence type="ECO:0000256" key="6">
    <source>
        <dbReference type="ARBA" id="ARBA00022683"/>
    </source>
</evidence>
<dbReference type="Pfam" id="PF00359">
    <property type="entry name" value="PTS_EIIA_2"/>
    <property type="match status" value="1"/>
</dbReference>
<dbReference type="RefSeq" id="WP_055738557.1">
    <property type="nucleotide sequence ID" value="NZ_JAAIWL010000018.1"/>
</dbReference>
<feature type="domain" description="PRD" evidence="13">
    <location>
        <begin position="285"/>
        <end position="392"/>
    </location>
</feature>
<dbReference type="AlphaFoldDB" id="A0A0Q3TFH5"/>
<accession>A0A0Q3TFH5</accession>
<reference evidence="14 15" key="1">
    <citation type="submission" date="2015-09" db="EMBL/GenBank/DDBJ databases">
        <title>Genome sequencing project for genomic taxonomy and phylogenomics of Bacillus-like bacteria.</title>
        <authorList>
            <person name="Liu B."/>
            <person name="Wang J."/>
            <person name="Zhu Y."/>
            <person name="Liu G."/>
            <person name="Chen Q."/>
            <person name="Chen Z."/>
            <person name="Lan J."/>
            <person name="Che J."/>
            <person name="Ge C."/>
            <person name="Shi H."/>
            <person name="Pan Z."/>
            <person name="Liu X."/>
        </authorList>
    </citation>
    <scope>NUCLEOTIDE SEQUENCE [LARGE SCALE GENOMIC DNA]</scope>
    <source>
        <strain evidence="14 15">LMG 18435</strain>
    </source>
</reference>
<feature type="domain" description="PTS EIIB type-2" evidence="12">
    <location>
        <begin position="396"/>
        <end position="484"/>
    </location>
</feature>